<sequence>MVVTQMSPAPIPRDPRAPKVSAEEVTERVESILAEPTEGLAAEVDALTRAHAVLHEALSDR</sequence>
<gene>
    <name evidence="2" type="ORF">H0193_02270</name>
</gene>
<evidence type="ECO:0000256" key="1">
    <source>
        <dbReference type="SAM" id="MobiDB-lite"/>
    </source>
</evidence>
<dbReference type="RefSeq" id="WP_181889680.1">
    <property type="nucleotide sequence ID" value="NZ_CP170998.1"/>
</dbReference>
<evidence type="ECO:0000313" key="3">
    <source>
        <dbReference type="Proteomes" id="UP000523682"/>
    </source>
</evidence>
<organism evidence="2 3">
    <name type="scientific">Corynebacterium haemomassiliense</name>
    <dbReference type="NCBI Taxonomy" id="2754726"/>
    <lineage>
        <taxon>Bacteria</taxon>
        <taxon>Bacillati</taxon>
        <taxon>Actinomycetota</taxon>
        <taxon>Actinomycetes</taxon>
        <taxon>Mycobacteriales</taxon>
        <taxon>Corynebacteriaceae</taxon>
        <taxon>Corynebacterium</taxon>
    </lineage>
</organism>
<evidence type="ECO:0000313" key="2">
    <source>
        <dbReference type="EMBL" id="MBA5243650.1"/>
    </source>
</evidence>
<protein>
    <submittedName>
        <fullName evidence="2">Uncharacterized protein</fullName>
    </submittedName>
</protein>
<comment type="caution">
    <text evidence="2">The sequence shown here is derived from an EMBL/GenBank/DDBJ whole genome shotgun (WGS) entry which is preliminary data.</text>
</comment>
<reference evidence="2 3" key="1">
    <citation type="submission" date="2020-07" db="EMBL/GenBank/DDBJ databases">
        <title>Draft genome and description of Corynebacterium haemomassiliense strain Marseile-Q3615 sp. nov.</title>
        <authorList>
            <person name="Boxberger M."/>
            <person name="La Scola B."/>
        </authorList>
    </citation>
    <scope>NUCLEOTIDE SEQUENCE [LARGE SCALE GENOMIC DNA]</scope>
    <source>
        <strain evidence="2 3">Marseille-Q3615</strain>
    </source>
</reference>
<dbReference type="AlphaFoldDB" id="A0A7W2I326"/>
<keyword evidence="3" id="KW-1185">Reference proteome</keyword>
<name>A0A7W2I326_9CORY</name>
<dbReference type="EMBL" id="JACDTZ010000001">
    <property type="protein sequence ID" value="MBA5243650.1"/>
    <property type="molecule type" value="Genomic_DNA"/>
</dbReference>
<feature type="region of interest" description="Disordered" evidence="1">
    <location>
        <begin position="1"/>
        <end position="22"/>
    </location>
</feature>
<dbReference type="Proteomes" id="UP000523682">
    <property type="component" value="Unassembled WGS sequence"/>
</dbReference>
<feature type="compositionally biased region" description="Basic and acidic residues" evidence="1">
    <location>
        <begin position="13"/>
        <end position="22"/>
    </location>
</feature>
<accession>A0A7W2I326</accession>
<proteinExistence type="predicted"/>